<dbReference type="OrthoDB" id="9792929at2"/>
<dbReference type="PROSITE" id="PS51186">
    <property type="entry name" value="GNAT"/>
    <property type="match status" value="1"/>
</dbReference>
<dbReference type="RefSeq" id="WP_126073217.1">
    <property type="nucleotide sequence ID" value="NZ_CP051166.1"/>
</dbReference>
<comment type="caution">
    <text evidence="4">The sequence shown here is derived from an EMBL/GenBank/DDBJ whole genome shotgun (WGS) entry which is preliminary data.</text>
</comment>
<dbReference type="InterPro" id="IPR050832">
    <property type="entry name" value="Bact_Acetyltransf"/>
</dbReference>
<dbReference type="EMBL" id="RXLQ01000003">
    <property type="protein sequence ID" value="RSZ59855.1"/>
    <property type="molecule type" value="Genomic_DNA"/>
</dbReference>
<feature type="domain" description="N-acetyltransferase" evidence="3">
    <location>
        <begin position="4"/>
        <end position="152"/>
    </location>
</feature>
<organism evidence="4 5">
    <name type="scientific">Massilia atriviolacea</name>
    <dbReference type="NCBI Taxonomy" id="2495579"/>
    <lineage>
        <taxon>Bacteria</taxon>
        <taxon>Pseudomonadati</taxon>
        <taxon>Pseudomonadota</taxon>
        <taxon>Betaproteobacteria</taxon>
        <taxon>Burkholderiales</taxon>
        <taxon>Oxalobacteraceae</taxon>
        <taxon>Telluria group</taxon>
        <taxon>Massilia</taxon>
    </lineage>
</organism>
<keyword evidence="5" id="KW-1185">Reference proteome</keyword>
<keyword evidence="1 4" id="KW-0808">Transferase</keyword>
<evidence type="ECO:0000259" key="3">
    <source>
        <dbReference type="PROSITE" id="PS51186"/>
    </source>
</evidence>
<dbReference type="PANTHER" id="PTHR43877:SF2">
    <property type="entry name" value="AMINOALKYLPHOSPHONATE N-ACETYLTRANSFERASE-RELATED"/>
    <property type="match status" value="1"/>
</dbReference>
<reference evidence="4 5" key="1">
    <citation type="submission" date="2018-12" db="EMBL/GenBank/DDBJ databases">
        <authorList>
            <person name="Yang E."/>
        </authorList>
    </citation>
    <scope>NUCLEOTIDE SEQUENCE [LARGE SCALE GENOMIC DNA]</scope>
    <source>
        <strain evidence="4 5">SOD</strain>
    </source>
</reference>
<dbReference type="AlphaFoldDB" id="A0A430HQQ6"/>
<dbReference type="GO" id="GO:0016747">
    <property type="term" value="F:acyltransferase activity, transferring groups other than amino-acyl groups"/>
    <property type="evidence" value="ECO:0007669"/>
    <property type="project" value="InterPro"/>
</dbReference>
<dbReference type="Proteomes" id="UP000278085">
    <property type="component" value="Unassembled WGS sequence"/>
</dbReference>
<gene>
    <name evidence="4" type="ORF">EJB06_06610</name>
</gene>
<dbReference type="SUPFAM" id="SSF55729">
    <property type="entry name" value="Acyl-CoA N-acyltransferases (Nat)"/>
    <property type="match status" value="1"/>
</dbReference>
<evidence type="ECO:0000313" key="4">
    <source>
        <dbReference type="EMBL" id="RSZ59855.1"/>
    </source>
</evidence>
<dbReference type="Gene3D" id="3.40.630.30">
    <property type="match status" value="1"/>
</dbReference>
<dbReference type="InterPro" id="IPR000182">
    <property type="entry name" value="GNAT_dom"/>
</dbReference>
<dbReference type="Pfam" id="PF00583">
    <property type="entry name" value="Acetyltransf_1"/>
    <property type="match status" value="1"/>
</dbReference>
<dbReference type="PANTHER" id="PTHR43877">
    <property type="entry name" value="AMINOALKYLPHOSPHONATE N-ACETYLTRANSFERASE-RELATED-RELATED"/>
    <property type="match status" value="1"/>
</dbReference>
<protein>
    <submittedName>
        <fullName evidence="4">GNAT family N-acetyltransferase</fullName>
    </submittedName>
</protein>
<dbReference type="CDD" id="cd04301">
    <property type="entry name" value="NAT_SF"/>
    <property type="match status" value="1"/>
</dbReference>
<evidence type="ECO:0000313" key="5">
    <source>
        <dbReference type="Proteomes" id="UP000278085"/>
    </source>
</evidence>
<accession>A0A430HQQ6</accession>
<evidence type="ECO:0000256" key="2">
    <source>
        <dbReference type="ARBA" id="ARBA00023315"/>
    </source>
</evidence>
<evidence type="ECO:0000256" key="1">
    <source>
        <dbReference type="ARBA" id="ARBA00022679"/>
    </source>
</evidence>
<sequence length="152" mass="16716">MKKITTRLATLADIDQLAVMFDAYRQFYALAPDPALSRQFILDRMLGNESVLILAEDEAGAPAGFCQLYPTFCSLAAAPIYALYDLFVRPEARQFGAGRALMLAAEAHALRNGAVRLDLTTARTNLPAQSLYSGLGWKRDDIFYAYSKTLAA</sequence>
<proteinExistence type="predicted"/>
<name>A0A430HQQ6_9BURK</name>
<dbReference type="InterPro" id="IPR016181">
    <property type="entry name" value="Acyl_CoA_acyltransferase"/>
</dbReference>
<keyword evidence="2" id="KW-0012">Acyltransferase</keyword>